<dbReference type="SMART" id="SM00490">
    <property type="entry name" value="HELICc"/>
    <property type="match status" value="1"/>
</dbReference>
<dbReference type="CDD" id="cd18787">
    <property type="entry name" value="SF2_C_DEAD"/>
    <property type="match status" value="1"/>
</dbReference>
<name>A0ABQ7J9J6_9APIC</name>
<evidence type="ECO:0000259" key="8">
    <source>
        <dbReference type="PROSITE" id="PS51192"/>
    </source>
</evidence>
<evidence type="ECO:0000256" key="2">
    <source>
        <dbReference type="ARBA" id="ARBA00022801"/>
    </source>
</evidence>
<keyword evidence="2 6" id="KW-0378">Hydrolase</keyword>
<evidence type="ECO:0000313" key="12">
    <source>
        <dbReference type="Proteomes" id="UP000823046"/>
    </source>
</evidence>
<feature type="region of interest" description="Disordered" evidence="7">
    <location>
        <begin position="609"/>
        <end position="708"/>
    </location>
</feature>
<dbReference type="Pfam" id="PF00270">
    <property type="entry name" value="DEAD"/>
    <property type="match status" value="1"/>
</dbReference>
<comment type="caution">
    <text evidence="11">The sequence shown here is derived from an EMBL/GenBank/DDBJ whole genome shotgun (WGS) entry which is preliminary data.</text>
</comment>
<dbReference type="SUPFAM" id="SSF52540">
    <property type="entry name" value="P-loop containing nucleoside triphosphate hydrolases"/>
    <property type="match status" value="1"/>
</dbReference>
<dbReference type="InterPro" id="IPR014001">
    <property type="entry name" value="Helicase_ATP-bd"/>
</dbReference>
<feature type="domain" description="DEAD-box RNA helicase Q" evidence="10">
    <location>
        <begin position="141"/>
        <end position="169"/>
    </location>
</feature>
<keyword evidence="3 6" id="KW-0347">Helicase</keyword>
<dbReference type="EMBL" id="JADAQX010000328">
    <property type="protein sequence ID" value="KAF8820678.1"/>
    <property type="molecule type" value="Genomic_DNA"/>
</dbReference>
<dbReference type="PROSITE" id="PS00039">
    <property type="entry name" value="DEAD_ATP_HELICASE"/>
    <property type="match status" value="1"/>
</dbReference>
<dbReference type="PROSITE" id="PS51195">
    <property type="entry name" value="Q_MOTIF"/>
    <property type="match status" value="1"/>
</dbReference>
<keyword evidence="12" id="KW-1185">Reference proteome</keyword>
<gene>
    <name evidence="11" type="ORF">IE077_002929</name>
</gene>
<feature type="compositionally biased region" description="Basic and acidic residues" evidence="7">
    <location>
        <begin position="616"/>
        <end position="657"/>
    </location>
</feature>
<dbReference type="InterPro" id="IPR000629">
    <property type="entry name" value="RNA-helicase_DEAD-box_CS"/>
</dbReference>
<dbReference type="PANTHER" id="PTHR47959:SF1">
    <property type="entry name" value="ATP-DEPENDENT RNA HELICASE DBPA"/>
    <property type="match status" value="1"/>
</dbReference>
<accession>A0ABQ7J9J6</accession>
<dbReference type="CDD" id="cd17947">
    <property type="entry name" value="DEADc_DDX27"/>
    <property type="match status" value="1"/>
</dbReference>
<keyword evidence="1 6" id="KW-0547">Nucleotide-binding</keyword>
<feature type="short sequence motif" description="Q motif" evidence="5">
    <location>
        <begin position="141"/>
        <end position="169"/>
    </location>
</feature>
<dbReference type="InterPro" id="IPR014014">
    <property type="entry name" value="RNA_helicase_DEAD_Q_motif"/>
</dbReference>
<feature type="domain" description="Helicase C-terminal" evidence="9">
    <location>
        <begin position="371"/>
        <end position="533"/>
    </location>
</feature>
<evidence type="ECO:0000256" key="5">
    <source>
        <dbReference type="PROSITE-ProRule" id="PRU00552"/>
    </source>
</evidence>
<dbReference type="InterPro" id="IPR050079">
    <property type="entry name" value="DEAD_box_RNA_helicase"/>
</dbReference>
<dbReference type="PANTHER" id="PTHR47959">
    <property type="entry name" value="ATP-DEPENDENT RNA HELICASE RHLE-RELATED"/>
    <property type="match status" value="1"/>
</dbReference>
<evidence type="ECO:0000256" key="6">
    <source>
        <dbReference type="RuleBase" id="RU000492"/>
    </source>
</evidence>
<keyword evidence="4 6" id="KW-0067">ATP-binding</keyword>
<dbReference type="PROSITE" id="PS51194">
    <property type="entry name" value="HELICASE_CTER"/>
    <property type="match status" value="1"/>
</dbReference>
<dbReference type="InterPro" id="IPR001650">
    <property type="entry name" value="Helicase_C-like"/>
</dbReference>
<proteinExistence type="inferred from homology"/>
<dbReference type="Pfam" id="PF00271">
    <property type="entry name" value="Helicase_C"/>
    <property type="match status" value="1"/>
</dbReference>
<dbReference type="PROSITE" id="PS51192">
    <property type="entry name" value="HELICASE_ATP_BIND_1"/>
    <property type="match status" value="1"/>
</dbReference>
<dbReference type="Proteomes" id="UP000823046">
    <property type="component" value="Unassembled WGS sequence"/>
</dbReference>
<sequence>MAVAKNGLTCSSSVQLRRDSPLDSQLLGSIEADSILSDGVADISEVEETFCIEDDFFSELESDRTIVSTEQKDTLDSYSRLTALQAIGENINNVAVPQRSTSLSTTKECSRDVPPLNPEEPTRLFKNIEIKKPRTTLSTSCLWADLSLCRPLLRAVSSLNFDSPTPIQRDVIPLALQGKDILGTAETGSGKTAAFLLPILERLLQSSTLRIRQSIISRSRSGGVVASKALILLPTRELALQCFQMLQDLAKYSPITMALVTGGMNLKAQESSVRLQPDIILATPGRLLDLLINSQSIHLELLEIVVLDEADRLLELGFKEECDRILSYCSQGRQTLLFTATLSEGVAQLASLVLNNPVKIAVNAMHKVTGSLNQEFVLVQEESLRESALLHLCTTAYKKNIIIFFQTKQKAHRIAILFKLLNLSYTELHGNLSQNQRISSFESFSNGNADFLIATELASRGLDIPAVETVINFEVPVDISRYVHRVGRTARMGKKGEAVTLFTEAERSQVKRIVKQVSTSRKEANAPSVNKRRVPMKILQEWEKRIKIEFEDKIKLHIQEERLEREFRITEMHLQKSENITNFADEIRSRPARQWYISEKQKRAMKETSLKMASGGHHDASQKQEDTRRKTRETEKRKGDASIGDSKDNGWTRDLQRKRSGSLSKRPQGKENARSKSLQIKMWGKRSKRKNTKESLASIGREKRRKQK</sequence>
<evidence type="ECO:0000313" key="11">
    <source>
        <dbReference type="EMBL" id="KAF8820678.1"/>
    </source>
</evidence>
<organism evidence="11 12">
    <name type="scientific">Cardiosporidium cionae</name>
    <dbReference type="NCBI Taxonomy" id="476202"/>
    <lineage>
        <taxon>Eukaryota</taxon>
        <taxon>Sar</taxon>
        <taxon>Alveolata</taxon>
        <taxon>Apicomplexa</taxon>
        <taxon>Aconoidasida</taxon>
        <taxon>Nephromycida</taxon>
        <taxon>Cardiosporidium</taxon>
    </lineage>
</organism>
<dbReference type="Gene3D" id="3.40.50.300">
    <property type="entry name" value="P-loop containing nucleotide triphosphate hydrolases"/>
    <property type="match status" value="2"/>
</dbReference>
<dbReference type="GO" id="GO:0004386">
    <property type="term" value="F:helicase activity"/>
    <property type="evidence" value="ECO:0007669"/>
    <property type="project" value="UniProtKB-KW"/>
</dbReference>
<dbReference type="SMART" id="SM00487">
    <property type="entry name" value="DEXDc"/>
    <property type="match status" value="1"/>
</dbReference>
<evidence type="ECO:0000256" key="1">
    <source>
        <dbReference type="ARBA" id="ARBA00022741"/>
    </source>
</evidence>
<comment type="similarity">
    <text evidence="6">Belongs to the DEAD box helicase family.</text>
</comment>
<reference evidence="11 12" key="1">
    <citation type="journal article" date="2020" name="bioRxiv">
        <title>Metabolic contributions of an alphaproteobacterial endosymbiont in the apicomplexan Cardiosporidium cionae.</title>
        <authorList>
            <person name="Hunter E.S."/>
            <person name="Paight C.J."/>
            <person name="Lane C.E."/>
        </authorList>
    </citation>
    <scope>NUCLEOTIDE SEQUENCE [LARGE SCALE GENOMIC DNA]</scope>
    <source>
        <strain evidence="11">ESH_2018</strain>
    </source>
</reference>
<protein>
    <submittedName>
        <fullName evidence="11">DEAD/DEAH box Rna helicase family protein</fullName>
    </submittedName>
</protein>
<evidence type="ECO:0000256" key="7">
    <source>
        <dbReference type="SAM" id="MobiDB-lite"/>
    </source>
</evidence>
<dbReference type="InterPro" id="IPR027417">
    <property type="entry name" value="P-loop_NTPase"/>
</dbReference>
<evidence type="ECO:0000259" key="9">
    <source>
        <dbReference type="PROSITE" id="PS51194"/>
    </source>
</evidence>
<dbReference type="InterPro" id="IPR011545">
    <property type="entry name" value="DEAD/DEAH_box_helicase_dom"/>
</dbReference>
<evidence type="ECO:0000256" key="4">
    <source>
        <dbReference type="ARBA" id="ARBA00022840"/>
    </source>
</evidence>
<feature type="domain" description="Helicase ATP-binding" evidence="8">
    <location>
        <begin position="172"/>
        <end position="360"/>
    </location>
</feature>
<evidence type="ECO:0000259" key="10">
    <source>
        <dbReference type="PROSITE" id="PS51195"/>
    </source>
</evidence>
<evidence type="ECO:0000256" key="3">
    <source>
        <dbReference type="ARBA" id="ARBA00022806"/>
    </source>
</evidence>